<evidence type="ECO:0000256" key="2">
    <source>
        <dbReference type="SAM" id="SignalP"/>
    </source>
</evidence>
<dbReference type="Proteomes" id="UP000596329">
    <property type="component" value="Chromosome"/>
</dbReference>
<protein>
    <submittedName>
        <fullName evidence="5">T9SS type A sorting domain-containing protein</fullName>
    </submittedName>
</protein>
<organism evidence="5 6">
    <name type="scientific">Flavobacterium psychrophilum</name>
    <dbReference type="NCBI Taxonomy" id="96345"/>
    <lineage>
        <taxon>Bacteria</taxon>
        <taxon>Pseudomonadati</taxon>
        <taxon>Bacteroidota</taxon>
        <taxon>Flavobacteriia</taxon>
        <taxon>Flavobacteriales</taxon>
        <taxon>Flavobacteriaceae</taxon>
        <taxon>Flavobacterium</taxon>
    </lineage>
</organism>
<evidence type="ECO:0000256" key="1">
    <source>
        <dbReference type="ARBA" id="ARBA00022729"/>
    </source>
</evidence>
<dbReference type="EMBL" id="CP059075">
    <property type="protein sequence ID" value="QRE04773.1"/>
    <property type="molecule type" value="Genomic_DNA"/>
</dbReference>
<reference evidence="5 6" key="1">
    <citation type="submission" date="2020-07" db="EMBL/GenBank/DDBJ databases">
        <title>Genomic characterization of Flavobacterium psychrophilum strains.</title>
        <authorList>
            <person name="Castillo D."/>
            <person name="Jorgensen J."/>
            <person name="Middelboe M."/>
        </authorList>
    </citation>
    <scope>NUCLEOTIDE SEQUENCE [LARGE SCALE GENOMIC DNA]</scope>
    <source>
        <strain evidence="5 6">FPS-R7</strain>
    </source>
</reference>
<keyword evidence="1 2" id="KW-0732">Signal</keyword>
<proteinExistence type="predicted"/>
<name>A0A7U2RA91_FLAPS</name>
<feature type="domain" description="DUF676" evidence="3">
    <location>
        <begin position="434"/>
        <end position="506"/>
    </location>
</feature>
<dbReference type="NCBIfam" id="TIGR04183">
    <property type="entry name" value="Por_Secre_tail"/>
    <property type="match status" value="1"/>
</dbReference>
<sequence length="1048" mass="116533">MKKIFISLVFCFQLSQIVAQDNPTIQQTEVTPNWPVMLSNLNTSQITSGVLIDKVTTFSNIINYNTTENNWSNNEHFNQALSELYRASDQTRFISLTELKNRTATTTSNNSVDIGIINTTFHKLNFNEENPSAGGVTFNQSTGKFVAVAGRPSFISKKISVIAPLKEFVTGSSFVFNFKNNLIFNNATTTIKTLVVDFEDGNTASTIISNSTIISPTKTINYTATGAKTLKFTVTFSDNTSLITYGYVYVNFESNLQTLAPNSSTSTPCYELLKDKGIFTSTIPFQGYSESSPVFGKTEYTIFYGYSNTAKQMIKPIIIVDGFDPKDKRKVQDCDCEQDPTCKLANSDITFSWTTSPPITITFNPEKHESLEDLMNYNEVVAGNNVQKNLIRELRTKGYDVIVINNPTYTSTNVAGQTVTIDGGADYIERNAMTLVSYMQSVKGQQAIAGSTQKLVLIGPSMGGQITRYALAYMEKKFAETSNPIWQHNARLWVSVDSPHLGANIPVGAQANIWFLADRLGKEPAKIQYYEELNSVAGKQQIISQFQNARETGYLNGNSFFTTYYNNLNTNGVTGSNGYPVSNSNFRKIAMVNGSLTGKKDASEQQSFLYMRGYARGLWPFQNSTVTLLRLQDNFTPASGQTGTVFKGDGQNSTFNIGFNHWYIDFSHPRYTLNVNNNSVKGSMDVVPGGYFKTAKYIREAVSDGLSEAGVRQETRDYIENHSFIPTFSAIGHLNPNQNWGNPLNTNLTCPTNKQTPFDSYYGTANNTEHTSFTKESIDWLFKELDGIPQAPSFPLQENLLIGSQLICNTNEIYTFSDICKLPSTVTWSVSPNLQIVSSTSYSVTVSQISNGQGTITATFQNGQTVAKTIWVGKPSFYLDYRYFEPQPVKSKFCAVSDVPNYTLAQQGVTNVVYTTSNNVPISNWGGPYCFRETNLFCVNATATNTCGTTTITYECDFRKANANTNFYTIYPNPSNNIVNIDLKDQENQPEKRATITGELFDMMGQSKSKVKINNNKATFSVRGLNKGIYVLKIYINNQVESHQIAVE</sequence>
<dbReference type="Pfam" id="PF05057">
    <property type="entry name" value="DUF676"/>
    <property type="match status" value="1"/>
</dbReference>
<feature type="chain" id="PRO_5030974696" evidence="2">
    <location>
        <begin position="20"/>
        <end position="1048"/>
    </location>
</feature>
<dbReference type="InterPro" id="IPR026444">
    <property type="entry name" value="Secre_tail"/>
</dbReference>
<dbReference type="SUPFAM" id="SSF53474">
    <property type="entry name" value="alpha/beta-Hydrolases"/>
    <property type="match status" value="1"/>
</dbReference>
<gene>
    <name evidence="5" type="ORF">H0H26_04050</name>
</gene>
<dbReference type="Gene3D" id="3.40.50.1820">
    <property type="entry name" value="alpha/beta hydrolase"/>
    <property type="match status" value="1"/>
</dbReference>
<dbReference type="InterPro" id="IPR007751">
    <property type="entry name" value="DUF676_lipase-like"/>
</dbReference>
<feature type="signal peptide" evidence="2">
    <location>
        <begin position="1"/>
        <end position="19"/>
    </location>
</feature>
<evidence type="ECO:0000259" key="3">
    <source>
        <dbReference type="Pfam" id="PF05057"/>
    </source>
</evidence>
<dbReference type="RefSeq" id="WP_063742805.1">
    <property type="nucleotide sequence ID" value="NZ_CP059075.1"/>
</dbReference>
<evidence type="ECO:0000259" key="4">
    <source>
        <dbReference type="Pfam" id="PF18962"/>
    </source>
</evidence>
<evidence type="ECO:0000313" key="5">
    <source>
        <dbReference type="EMBL" id="QRE04773.1"/>
    </source>
</evidence>
<dbReference type="InterPro" id="IPR029058">
    <property type="entry name" value="AB_hydrolase_fold"/>
</dbReference>
<dbReference type="Pfam" id="PF18962">
    <property type="entry name" value="Por_Secre_tail"/>
    <property type="match status" value="1"/>
</dbReference>
<accession>A0A7U2RA91</accession>
<dbReference type="AlphaFoldDB" id="A0A7U2RA91"/>
<evidence type="ECO:0000313" key="6">
    <source>
        <dbReference type="Proteomes" id="UP000596329"/>
    </source>
</evidence>
<feature type="domain" description="Secretion system C-terminal sorting" evidence="4">
    <location>
        <begin position="970"/>
        <end position="1044"/>
    </location>
</feature>